<dbReference type="CDD" id="cd06261">
    <property type="entry name" value="TM_PBP2"/>
    <property type="match status" value="1"/>
</dbReference>
<evidence type="ECO:0000256" key="2">
    <source>
        <dbReference type="ARBA" id="ARBA00022448"/>
    </source>
</evidence>
<dbReference type="InterPro" id="IPR000515">
    <property type="entry name" value="MetI-like"/>
</dbReference>
<dbReference type="Gene3D" id="1.10.3720.10">
    <property type="entry name" value="MetI-like"/>
    <property type="match status" value="1"/>
</dbReference>
<keyword evidence="5 7" id="KW-1133">Transmembrane helix</keyword>
<feature type="transmembrane region" description="Helical" evidence="7">
    <location>
        <begin position="120"/>
        <end position="139"/>
    </location>
</feature>
<keyword evidence="6 7" id="KW-0472">Membrane</keyword>
<comment type="similarity">
    <text evidence="7">Belongs to the binding-protein-dependent transport system permease family.</text>
</comment>
<keyword evidence="2 7" id="KW-0813">Transport</keyword>
<dbReference type="EMBL" id="VCPD01000008">
    <property type="protein sequence ID" value="TMV04226.1"/>
    <property type="molecule type" value="Genomic_DNA"/>
</dbReference>
<keyword evidence="10" id="KW-1185">Reference proteome</keyword>
<dbReference type="Proteomes" id="UP001193035">
    <property type="component" value="Unassembled WGS sequence"/>
</dbReference>
<dbReference type="PANTHER" id="PTHR30151:SF0">
    <property type="entry name" value="ABC TRANSPORTER PERMEASE PROTEIN MJ0413-RELATED"/>
    <property type="match status" value="1"/>
</dbReference>
<evidence type="ECO:0000256" key="4">
    <source>
        <dbReference type="ARBA" id="ARBA00022692"/>
    </source>
</evidence>
<feature type="transmembrane region" description="Helical" evidence="7">
    <location>
        <begin position="220"/>
        <end position="253"/>
    </location>
</feature>
<feature type="transmembrane region" description="Helical" evidence="7">
    <location>
        <begin position="151"/>
        <end position="171"/>
    </location>
</feature>
<comment type="subcellular location">
    <subcellularLocation>
        <location evidence="1 7">Cell membrane</location>
        <topology evidence="1 7">Multi-pass membrane protein</topology>
    </subcellularLocation>
</comment>
<feature type="transmembrane region" description="Helical" evidence="7">
    <location>
        <begin position="177"/>
        <end position="199"/>
    </location>
</feature>
<evidence type="ECO:0000256" key="6">
    <source>
        <dbReference type="ARBA" id="ARBA00023136"/>
    </source>
</evidence>
<sequence length="313" mass="33509">MVSAVAHEPQGLRLHRDDRRHWIPLRSWSADLAAQAYALGRRNGDRTMTTATQTSRIAQLPPAVKAVTLPALLIVVWQIWAMTLPETSPAPAPAKVVQSFIELTASGDLVWSTLQSLGRVLAGFCVALVLGLSLGVLMGASRAVRENLDPIIESFRPIAPMAILPIAILWFGTGTPAALTIVAYAAFFPLLVNTVYGVSRVDRQLVRAAQTMGVNRLRTIATVIVPAAVPSVLLGSRLAMGVAWTAIIAAELAVGAKSGGGTSGGIGQMMFVFYAYSIDLNGIVVCMIVVGVIALMIDRLFRVAEHRLLPWRN</sequence>
<accession>A0ABY2WT29</accession>
<protein>
    <submittedName>
        <fullName evidence="9">ABC transporter permease</fullName>
    </submittedName>
</protein>
<organism evidence="9 10">
    <name type="scientific">Ruegeria sediminis</name>
    <dbReference type="NCBI Taxonomy" id="2583820"/>
    <lineage>
        <taxon>Bacteria</taxon>
        <taxon>Pseudomonadati</taxon>
        <taxon>Pseudomonadota</taxon>
        <taxon>Alphaproteobacteria</taxon>
        <taxon>Rhodobacterales</taxon>
        <taxon>Roseobacteraceae</taxon>
        <taxon>Ruegeria</taxon>
    </lineage>
</organism>
<reference evidence="9 10" key="1">
    <citation type="submission" date="2019-05" db="EMBL/GenBank/DDBJ databases">
        <title>Ruegeria sp. nov., isolated from tidal flat.</title>
        <authorList>
            <person name="Kim W."/>
        </authorList>
    </citation>
    <scope>NUCLEOTIDE SEQUENCE [LARGE SCALE GENOMIC DNA]</scope>
    <source>
        <strain evidence="9 10">CAU 1488</strain>
    </source>
</reference>
<dbReference type="PANTHER" id="PTHR30151">
    <property type="entry name" value="ALKANE SULFONATE ABC TRANSPORTER-RELATED, MEMBRANE SUBUNIT"/>
    <property type="match status" value="1"/>
</dbReference>
<keyword evidence="3" id="KW-1003">Cell membrane</keyword>
<dbReference type="PROSITE" id="PS50928">
    <property type="entry name" value="ABC_TM1"/>
    <property type="match status" value="1"/>
</dbReference>
<comment type="caution">
    <text evidence="9">The sequence shown here is derived from an EMBL/GenBank/DDBJ whole genome shotgun (WGS) entry which is preliminary data.</text>
</comment>
<feature type="domain" description="ABC transmembrane type-1" evidence="8">
    <location>
        <begin position="113"/>
        <end position="301"/>
    </location>
</feature>
<name>A0ABY2WT29_9RHOB</name>
<feature type="transmembrane region" description="Helical" evidence="7">
    <location>
        <begin position="63"/>
        <end position="80"/>
    </location>
</feature>
<evidence type="ECO:0000256" key="1">
    <source>
        <dbReference type="ARBA" id="ARBA00004651"/>
    </source>
</evidence>
<dbReference type="InterPro" id="IPR035906">
    <property type="entry name" value="MetI-like_sf"/>
</dbReference>
<proteinExistence type="inferred from homology"/>
<feature type="transmembrane region" description="Helical" evidence="7">
    <location>
        <begin position="273"/>
        <end position="297"/>
    </location>
</feature>
<keyword evidence="4 7" id="KW-0812">Transmembrane</keyword>
<evidence type="ECO:0000256" key="5">
    <source>
        <dbReference type="ARBA" id="ARBA00022989"/>
    </source>
</evidence>
<dbReference type="Pfam" id="PF00528">
    <property type="entry name" value="BPD_transp_1"/>
    <property type="match status" value="1"/>
</dbReference>
<dbReference type="SUPFAM" id="SSF161098">
    <property type="entry name" value="MetI-like"/>
    <property type="match status" value="1"/>
</dbReference>
<evidence type="ECO:0000256" key="7">
    <source>
        <dbReference type="RuleBase" id="RU363032"/>
    </source>
</evidence>
<gene>
    <name evidence="9" type="ORF">FGK63_18240</name>
</gene>
<evidence type="ECO:0000259" key="8">
    <source>
        <dbReference type="PROSITE" id="PS50928"/>
    </source>
</evidence>
<evidence type="ECO:0000313" key="10">
    <source>
        <dbReference type="Proteomes" id="UP001193035"/>
    </source>
</evidence>
<evidence type="ECO:0000313" key="9">
    <source>
        <dbReference type="EMBL" id="TMV04226.1"/>
    </source>
</evidence>
<evidence type="ECO:0000256" key="3">
    <source>
        <dbReference type="ARBA" id="ARBA00022475"/>
    </source>
</evidence>